<evidence type="ECO:0000313" key="2">
    <source>
        <dbReference type="Proteomes" id="UP000820818"/>
    </source>
</evidence>
<dbReference type="Proteomes" id="UP000820818">
    <property type="component" value="Unassembled WGS sequence"/>
</dbReference>
<name>A0AAD5KSV4_9CRUS</name>
<reference evidence="1" key="1">
    <citation type="submission" date="2022-05" db="EMBL/GenBank/DDBJ databases">
        <title>A multi-omics perspective on studying reproductive biology in Daphnia sinensis.</title>
        <authorList>
            <person name="Jia J."/>
        </authorList>
    </citation>
    <scope>NUCLEOTIDE SEQUENCE</scope>
    <source>
        <strain evidence="1">WSL</strain>
    </source>
</reference>
<protein>
    <submittedName>
        <fullName evidence="1">Uncharacterized protein</fullName>
    </submittedName>
</protein>
<dbReference type="EMBL" id="WJBH02000290">
    <property type="protein sequence ID" value="KAI9549610.1"/>
    <property type="molecule type" value="Genomic_DNA"/>
</dbReference>
<evidence type="ECO:0000313" key="1">
    <source>
        <dbReference type="EMBL" id="KAI9549610.1"/>
    </source>
</evidence>
<organism evidence="1 2">
    <name type="scientific">Daphnia sinensis</name>
    <dbReference type="NCBI Taxonomy" id="1820382"/>
    <lineage>
        <taxon>Eukaryota</taxon>
        <taxon>Metazoa</taxon>
        <taxon>Ecdysozoa</taxon>
        <taxon>Arthropoda</taxon>
        <taxon>Crustacea</taxon>
        <taxon>Branchiopoda</taxon>
        <taxon>Diplostraca</taxon>
        <taxon>Cladocera</taxon>
        <taxon>Anomopoda</taxon>
        <taxon>Daphniidae</taxon>
        <taxon>Daphnia</taxon>
        <taxon>Daphnia similis group</taxon>
    </lineage>
</organism>
<proteinExistence type="predicted"/>
<keyword evidence="2" id="KW-1185">Reference proteome</keyword>
<comment type="caution">
    <text evidence="1">The sequence shown here is derived from an EMBL/GenBank/DDBJ whole genome shotgun (WGS) entry which is preliminary data.</text>
</comment>
<sequence>MATIKLYNKGMTHPTAVVDTYIKNLDKKEYNLDGVREASHKTGDIDLQARTAITYAALAIYITDDPETREVLKNGTPSIKPGIALAIDPRIQTYLESIKAFVGGSPSKEMKKAAAATPRAPKNRAIGGAVQGCFGQTPRHCPQTRKAEAVGYCHAN</sequence>
<dbReference type="AlphaFoldDB" id="A0AAD5KSV4"/>
<accession>A0AAD5KSV4</accession>
<gene>
    <name evidence="1" type="ORF">GHT06_003796</name>
</gene>